<dbReference type="PANTHER" id="PTHR23150">
    <property type="entry name" value="SULFATASE MODIFYING FACTOR 1, 2"/>
    <property type="match status" value="1"/>
</dbReference>
<proteinExistence type="predicted"/>
<dbReference type="OrthoDB" id="9768004at2"/>
<gene>
    <name evidence="3" type="ORF">FIV42_21630</name>
</gene>
<dbReference type="SUPFAM" id="SSF56112">
    <property type="entry name" value="Protein kinase-like (PK-like)"/>
    <property type="match status" value="1"/>
</dbReference>
<dbReference type="Proteomes" id="UP000315995">
    <property type="component" value="Chromosome"/>
</dbReference>
<dbReference type="SUPFAM" id="SSF56436">
    <property type="entry name" value="C-type lectin-like"/>
    <property type="match status" value="1"/>
</dbReference>
<dbReference type="InterPro" id="IPR011009">
    <property type="entry name" value="Kinase-like_dom_sf"/>
</dbReference>
<accession>A0A4Y6PYD9</accession>
<evidence type="ECO:0000256" key="1">
    <source>
        <dbReference type="SAM" id="MobiDB-lite"/>
    </source>
</evidence>
<accession>A0A5B8Y8Y8</accession>
<dbReference type="InterPro" id="IPR042095">
    <property type="entry name" value="SUMF_sf"/>
</dbReference>
<feature type="region of interest" description="Disordered" evidence="1">
    <location>
        <begin position="265"/>
        <end position="285"/>
    </location>
</feature>
<evidence type="ECO:0000259" key="2">
    <source>
        <dbReference type="PROSITE" id="PS50011"/>
    </source>
</evidence>
<dbReference type="InterPro" id="IPR000719">
    <property type="entry name" value="Prot_kinase_dom"/>
</dbReference>
<dbReference type="PROSITE" id="PS50011">
    <property type="entry name" value="PROTEIN_KINASE_DOM"/>
    <property type="match status" value="1"/>
</dbReference>
<dbReference type="PANTHER" id="PTHR23150:SF19">
    <property type="entry name" value="FORMYLGLYCINE-GENERATING ENZYME"/>
    <property type="match status" value="1"/>
</dbReference>
<protein>
    <recommendedName>
        <fullName evidence="2">Protein kinase domain-containing protein</fullName>
    </recommendedName>
</protein>
<dbReference type="GO" id="GO:0005524">
    <property type="term" value="F:ATP binding"/>
    <property type="evidence" value="ECO:0007669"/>
    <property type="project" value="InterPro"/>
</dbReference>
<dbReference type="CDD" id="cd14014">
    <property type="entry name" value="STKc_PknB_like"/>
    <property type="match status" value="1"/>
</dbReference>
<evidence type="ECO:0000313" key="3">
    <source>
        <dbReference type="EMBL" id="QDG53250.1"/>
    </source>
</evidence>
<dbReference type="Gene3D" id="3.90.1580.10">
    <property type="entry name" value="paralog of FGE (formylglycine-generating enzyme)"/>
    <property type="match status" value="1"/>
</dbReference>
<dbReference type="Pfam" id="PF00069">
    <property type="entry name" value="Pkinase"/>
    <property type="match status" value="1"/>
</dbReference>
<reference evidence="3 4" key="1">
    <citation type="submission" date="2019-06" db="EMBL/GenBank/DDBJ databases">
        <title>Persicimonas caeni gen. nov., sp. nov., a predatory bacterium isolated from solar saltern.</title>
        <authorList>
            <person name="Wang S."/>
        </authorList>
    </citation>
    <scope>NUCLEOTIDE SEQUENCE [LARGE SCALE GENOMIC DNA]</scope>
    <source>
        <strain evidence="3 4">YN101</strain>
    </source>
</reference>
<dbReference type="GO" id="GO:0120147">
    <property type="term" value="F:formylglycine-generating oxidase activity"/>
    <property type="evidence" value="ECO:0007669"/>
    <property type="project" value="TreeGrafter"/>
</dbReference>
<dbReference type="InterPro" id="IPR051043">
    <property type="entry name" value="Sulfatase_Mod_Factor_Kinase"/>
</dbReference>
<dbReference type="EMBL" id="CP041186">
    <property type="protein sequence ID" value="QDG53250.1"/>
    <property type="molecule type" value="Genomic_DNA"/>
</dbReference>
<sequence>MATIICSSCGTRNPSDKEDCRRCGEALGDVMPSTGGEVSPIVDGRWEVVKPLLGTDNPYLYIGREMESGRSVLIKRLSRAAARDRTVRGKFAKEAEILGALEHPNLARIVDMVDDSDTPAMILDAPGDITLAKLLARKGRLPVGIALEFTLQLLSTLDFLHKNRVTHRQLMPTKILVGSDAQKGFPLLSVVDFGLAHLSKVQTLDELEFGPSTVVGMKVTDTVSGAAPRPYQAPEQLRGESHEQSDIYSLGVIFFEMLTGDLPLSSNPVDESGTERSIRSEEPTSVRLLRPEVSAELEEVILTMLSKDAERRFQDIDAVRNALVMAPEAKTETMVAIPKGTFVQGSADDDEDGRDEERPQREVFLDAFFIDRTPVTAAEYKAYLDATGTQPPEEWAKFNDPQEKPDRPAVLVNWDDANGYADWAGKRLPTEAEWEKAARGEDGRIYPWGEDEPSPKRAWFDQKHPSEVGARPFGTSPWGVHEMAGNVFEWVADWYDRDYYAEAPDENPQGPDSGTKKVIRGGSFAHGAFALRCATRGRYRPEAHRANHGFRCAWSLDE</sequence>
<feature type="compositionally biased region" description="Basic and acidic residues" evidence="1">
    <location>
        <begin position="273"/>
        <end position="284"/>
    </location>
</feature>
<dbReference type="InterPro" id="IPR005532">
    <property type="entry name" value="SUMF_dom"/>
</dbReference>
<dbReference type="Gene3D" id="1.10.510.10">
    <property type="entry name" value="Transferase(Phosphotransferase) domain 1"/>
    <property type="match status" value="1"/>
</dbReference>
<organism evidence="3 4">
    <name type="scientific">Persicimonas caeni</name>
    <dbReference type="NCBI Taxonomy" id="2292766"/>
    <lineage>
        <taxon>Bacteria</taxon>
        <taxon>Deltaproteobacteria</taxon>
        <taxon>Bradymonadales</taxon>
        <taxon>Bradymonadaceae</taxon>
        <taxon>Persicimonas</taxon>
    </lineage>
</organism>
<dbReference type="GO" id="GO:0004672">
    <property type="term" value="F:protein kinase activity"/>
    <property type="evidence" value="ECO:0007669"/>
    <property type="project" value="InterPro"/>
</dbReference>
<dbReference type="RefSeq" id="WP_141199711.1">
    <property type="nucleotide sequence ID" value="NZ_CP041186.1"/>
</dbReference>
<keyword evidence="4" id="KW-1185">Reference proteome</keyword>
<evidence type="ECO:0000313" key="4">
    <source>
        <dbReference type="Proteomes" id="UP000315995"/>
    </source>
</evidence>
<dbReference type="AlphaFoldDB" id="A0A4Y6PYD9"/>
<dbReference type="InterPro" id="IPR016187">
    <property type="entry name" value="CTDL_fold"/>
</dbReference>
<dbReference type="Pfam" id="PF03781">
    <property type="entry name" value="FGE-sulfatase"/>
    <property type="match status" value="1"/>
</dbReference>
<feature type="domain" description="Protein kinase" evidence="2">
    <location>
        <begin position="46"/>
        <end position="324"/>
    </location>
</feature>
<dbReference type="Gene3D" id="3.30.200.20">
    <property type="entry name" value="Phosphorylase Kinase, domain 1"/>
    <property type="match status" value="1"/>
</dbReference>
<name>A0A4Y6PYD9_PERCE</name>